<name>A0A9N9JMJ7_9GLOM</name>
<sequence>MFYYVKEHTLFFGRGYPGYRRARYNNANLKLLLNTRGMVYIDNSEGG</sequence>
<keyword evidence="2" id="KW-1185">Reference proteome</keyword>
<comment type="caution">
    <text evidence="1">The sequence shown here is derived from an EMBL/GenBank/DDBJ whole genome shotgun (WGS) entry which is preliminary data.</text>
</comment>
<accession>A0A9N9JMJ7</accession>
<reference evidence="1" key="1">
    <citation type="submission" date="2021-06" db="EMBL/GenBank/DDBJ databases">
        <authorList>
            <person name="Kallberg Y."/>
            <person name="Tangrot J."/>
            <person name="Rosling A."/>
        </authorList>
    </citation>
    <scope>NUCLEOTIDE SEQUENCE</scope>
    <source>
        <strain evidence="1">MA453B</strain>
    </source>
</reference>
<gene>
    <name evidence="1" type="ORF">DERYTH_LOCUS21019</name>
</gene>
<dbReference type="Proteomes" id="UP000789405">
    <property type="component" value="Unassembled WGS sequence"/>
</dbReference>
<evidence type="ECO:0000313" key="1">
    <source>
        <dbReference type="EMBL" id="CAG8788998.1"/>
    </source>
</evidence>
<dbReference type="EMBL" id="CAJVPY010025947">
    <property type="protein sequence ID" value="CAG8788998.1"/>
    <property type="molecule type" value="Genomic_DNA"/>
</dbReference>
<organism evidence="1 2">
    <name type="scientific">Dentiscutata erythropus</name>
    <dbReference type="NCBI Taxonomy" id="1348616"/>
    <lineage>
        <taxon>Eukaryota</taxon>
        <taxon>Fungi</taxon>
        <taxon>Fungi incertae sedis</taxon>
        <taxon>Mucoromycota</taxon>
        <taxon>Glomeromycotina</taxon>
        <taxon>Glomeromycetes</taxon>
        <taxon>Diversisporales</taxon>
        <taxon>Gigasporaceae</taxon>
        <taxon>Dentiscutata</taxon>
    </lineage>
</organism>
<feature type="non-terminal residue" evidence="1">
    <location>
        <position position="47"/>
    </location>
</feature>
<evidence type="ECO:0000313" key="2">
    <source>
        <dbReference type="Proteomes" id="UP000789405"/>
    </source>
</evidence>
<dbReference type="AlphaFoldDB" id="A0A9N9JMJ7"/>
<protein>
    <submittedName>
        <fullName evidence="1">26158_t:CDS:1</fullName>
    </submittedName>
</protein>
<proteinExistence type="predicted"/>